<dbReference type="Proteomes" id="UP000799324">
    <property type="component" value="Unassembled WGS sequence"/>
</dbReference>
<dbReference type="InterPro" id="IPR025533">
    <property type="entry name" value="DUF4419"/>
</dbReference>
<dbReference type="AlphaFoldDB" id="A0A6A6SZH0"/>
<name>A0A6A6SZH0_9PLEO</name>
<dbReference type="PANTHER" id="PTHR31252">
    <property type="entry name" value="DUF4419 DOMAIN-CONTAINING PROTEIN"/>
    <property type="match status" value="1"/>
</dbReference>
<evidence type="ECO:0000313" key="3">
    <source>
        <dbReference type="Proteomes" id="UP000799324"/>
    </source>
</evidence>
<gene>
    <name evidence="2" type="ORF">K491DRAFT_718502</name>
</gene>
<organism evidence="2 3">
    <name type="scientific">Lophiostoma macrostomum CBS 122681</name>
    <dbReference type="NCBI Taxonomy" id="1314788"/>
    <lineage>
        <taxon>Eukaryota</taxon>
        <taxon>Fungi</taxon>
        <taxon>Dikarya</taxon>
        <taxon>Ascomycota</taxon>
        <taxon>Pezizomycotina</taxon>
        <taxon>Dothideomycetes</taxon>
        <taxon>Pleosporomycetidae</taxon>
        <taxon>Pleosporales</taxon>
        <taxon>Lophiostomataceae</taxon>
        <taxon>Lophiostoma</taxon>
    </lineage>
</organism>
<proteinExistence type="predicted"/>
<dbReference type="PANTHER" id="PTHR31252:SF11">
    <property type="entry name" value="DUF4419 DOMAIN-CONTAINING PROTEIN"/>
    <property type="match status" value="1"/>
</dbReference>
<dbReference type="Pfam" id="PF14388">
    <property type="entry name" value="DUF4419"/>
    <property type="match status" value="1"/>
</dbReference>
<feature type="region of interest" description="Disordered" evidence="1">
    <location>
        <begin position="275"/>
        <end position="296"/>
    </location>
</feature>
<reference evidence="2" key="1">
    <citation type="journal article" date="2020" name="Stud. Mycol.">
        <title>101 Dothideomycetes genomes: a test case for predicting lifestyles and emergence of pathogens.</title>
        <authorList>
            <person name="Haridas S."/>
            <person name="Albert R."/>
            <person name="Binder M."/>
            <person name="Bloem J."/>
            <person name="Labutti K."/>
            <person name="Salamov A."/>
            <person name="Andreopoulos B."/>
            <person name="Baker S."/>
            <person name="Barry K."/>
            <person name="Bills G."/>
            <person name="Bluhm B."/>
            <person name="Cannon C."/>
            <person name="Castanera R."/>
            <person name="Culley D."/>
            <person name="Daum C."/>
            <person name="Ezra D."/>
            <person name="Gonzalez J."/>
            <person name="Henrissat B."/>
            <person name="Kuo A."/>
            <person name="Liang C."/>
            <person name="Lipzen A."/>
            <person name="Lutzoni F."/>
            <person name="Magnuson J."/>
            <person name="Mondo S."/>
            <person name="Nolan M."/>
            <person name="Ohm R."/>
            <person name="Pangilinan J."/>
            <person name="Park H.-J."/>
            <person name="Ramirez L."/>
            <person name="Alfaro M."/>
            <person name="Sun H."/>
            <person name="Tritt A."/>
            <person name="Yoshinaga Y."/>
            <person name="Zwiers L.-H."/>
            <person name="Turgeon B."/>
            <person name="Goodwin S."/>
            <person name="Spatafora J."/>
            <person name="Crous P."/>
            <person name="Grigoriev I."/>
        </authorList>
    </citation>
    <scope>NUCLEOTIDE SEQUENCE</scope>
    <source>
        <strain evidence="2">CBS 122681</strain>
    </source>
</reference>
<accession>A0A6A6SZH0</accession>
<dbReference type="OrthoDB" id="9978173at2759"/>
<feature type="compositionally biased region" description="Basic and acidic residues" evidence="1">
    <location>
        <begin position="278"/>
        <end position="294"/>
    </location>
</feature>
<evidence type="ECO:0000313" key="2">
    <source>
        <dbReference type="EMBL" id="KAF2652930.1"/>
    </source>
</evidence>
<evidence type="ECO:0000256" key="1">
    <source>
        <dbReference type="SAM" id="MobiDB-lite"/>
    </source>
</evidence>
<keyword evidence="3" id="KW-1185">Reference proteome</keyword>
<dbReference type="EMBL" id="MU004391">
    <property type="protein sequence ID" value="KAF2652930.1"/>
    <property type="molecule type" value="Genomic_DNA"/>
</dbReference>
<sequence length="455" mass="51983">MEYHLPSMGRKTHRLLLRNANHVQPSHNGFINTVLDAYVHHNHLVLRPEDHSENLRKYFVDHAGKKKLKIYQDELDMKSFVLQMTHLIAENVKDASLREWIMPSFTTTTTQDKITAAIIMMGTMQEYFVYMCEETCGIPSVTLLGEKSDWEDILERVQFLGTFGAQHEELLNWNSVLTTLMTKFVRTFDAPDSPEVVKFWQSSVHDYVQGYTGYRILGELRWDEVPAGHVHVPIHVNSFGDKYMAKAIACSIGWKVVNSGDVFSVTRRTDLVAVDPPKPTEARSKEMPKAKKMSEPSMFSDTTLVASTHKRKPGVLKFIAQKLSCFHSNSDQISEEVTSRAWKLSTREAYPVQDTSIAPPRNNLWLPGAEDRPREQLSKRFPSEPISDLSELRDGWQYESGGKRDTLQPVTGWWIVRSPEGEYGRDPACPDVQFDSDAEDYDDEWARGVQGLIDD</sequence>
<protein>
    <submittedName>
        <fullName evidence="2">Uncharacterized protein</fullName>
    </submittedName>
</protein>